<dbReference type="Gene3D" id="2.60.40.3140">
    <property type="match status" value="1"/>
</dbReference>
<dbReference type="InterPro" id="IPR024618">
    <property type="entry name" value="DUF3857"/>
</dbReference>
<dbReference type="Gene3D" id="3.10.620.30">
    <property type="match status" value="1"/>
</dbReference>
<sequence length="668" mass="74573">MKISRRQLRWLFISVSVLFVLAGSEASRIRPNTKKVPDWVLTHLDKGKDVDGGEAGYVILYDSREIEVDKNGKATVVTRQILRVTGLEGRGEARSGAYYTTDTDKVVSLKSWLLQKNGKVIEYDKNDTVDSIRLSSGSIASSGRFKIINAELDARIGDVFAWETVTQEAGILLAWRWFFESTGPNLFSTIRVHVPEGWKVNPYFLNMDAFEPRREGDALRWSTRNQDAILEEDWAPALSGKFLEINVHPPEGSPLEDRLISVSSWKELAAYYTREYDKLAGSPEELDEFVAQHTSGQSSRIDRIRRLAALAQEVNYVNISLNLGRGGGWFPRSASVVCESNYGDCKDKSNMLCHLLKAAGIKAYPVIVNAYLRSPVEESWPSGSQFNHCISAIEMPDGFEGGAILDHPDLGRLLIFDPTDEITSFGDLSSRMQGSGALLLAGEQGGYVELPIVAPELGVCKRDIEAEILPNGGLVAKMKESSVGQSARKFRVLTRYTEGQSEISQSVKTRLSRSLPAPKMSPPQIVDDLDGNSFTMEVDFGAAQYGKTMGGALILFKPALVDRQSGVPFEVEEERIYDLIPEPMHFEETVKIYLPNGYRVAEYVDQESFVEEFGEYSNSITLEKDYLLYHRSLRIGRARVPVEHFEDAKAFYESVTKADQATVVLEKI</sequence>
<organism evidence="4 5">
    <name type="scientific">Pelagicoccus albus</name>
    <dbReference type="NCBI Taxonomy" id="415222"/>
    <lineage>
        <taxon>Bacteria</taxon>
        <taxon>Pseudomonadati</taxon>
        <taxon>Verrucomicrobiota</taxon>
        <taxon>Opitutia</taxon>
        <taxon>Puniceicoccales</taxon>
        <taxon>Pelagicoccaceae</taxon>
        <taxon>Pelagicoccus</taxon>
    </lineage>
</organism>
<name>A0A7X1B9N0_9BACT</name>
<evidence type="ECO:0000259" key="2">
    <source>
        <dbReference type="Pfam" id="PF01841"/>
    </source>
</evidence>
<dbReference type="InterPro" id="IPR002931">
    <property type="entry name" value="Transglutaminase-like"/>
</dbReference>
<dbReference type="Proteomes" id="UP000526501">
    <property type="component" value="Unassembled WGS sequence"/>
</dbReference>
<dbReference type="AlphaFoldDB" id="A0A7X1B9N0"/>
<dbReference type="RefSeq" id="WP_185661956.1">
    <property type="nucleotide sequence ID" value="NZ_CAWPOO010000013.1"/>
</dbReference>
<dbReference type="Pfam" id="PF12969">
    <property type="entry name" value="DUF3857"/>
    <property type="match status" value="1"/>
</dbReference>
<dbReference type="Gene3D" id="2.60.120.1130">
    <property type="match status" value="1"/>
</dbReference>
<feature type="domain" description="DUF3857" evidence="3">
    <location>
        <begin position="71"/>
        <end position="228"/>
    </location>
</feature>
<dbReference type="SUPFAM" id="SSF54001">
    <property type="entry name" value="Cysteine proteinases"/>
    <property type="match status" value="1"/>
</dbReference>
<accession>A0A7X1B9N0</accession>
<protein>
    <submittedName>
        <fullName evidence="4">DUF3857 domain-containing protein</fullName>
    </submittedName>
</protein>
<dbReference type="EMBL" id="JACHVC010000013">
    <property type="protein sequence ID" value="MBC2608102.1"/>
    <property type="molecule type" value="Genomic_DNA"/>
</dbReference>
<evidence type="ECO:0000259" key="3">
    <source>
        <dbReference type="Pfam" id="PF12969"/>
    </source>
</evidence>
<evidence type="ECO:0000313" key="4">
    <source>
        <dbReference type="EMBL" id="MBC2608102.1"/>
    </source>
</evidence>
<reference evidence="4 5" key="1">
    <citation type="submission" date="2020-07" db="EMBL/GenBank/DDBJ databases">
        <authorList>
            <person name="Feng X."/>
        </authorList>
    </citation>
    <scope>NUCLEOTIDE SEQUENCE [LARGE SCALE GENOMIC DNA]</scope>
    <source>
        <strain evidence="4 5">JCM23202</strain>
    </source>
</reference>
<gene>
    <name evidence="4" type="ORF">H5P27_18755</name>
</gene>
<comment type="caution">
    <text evidence="4">The sequence shown here is derived from an EMBL/GenBank/DDBJ whole genome shotgun (WGS) entry which is preliminary data.</text>
</comment>
<keyword evidence="5" id="KW-1185">Reference proteome</keyword>
<feature type="domain" description="Transglutaminase-like" evidence="2">
    <location>
        <begin position="290"/>
        <end position="371"/>
    </location>
</feature>
<feature type="region of interest" description="Disordered" evidence="1">
    <location>
        <begin position="507"/>
        <end position="526"/>
    </location>
</feature>
<proteinExistence type="predicted"/>
<evidence type="ECO:0000256" key="1">
    <source>
        <dbReference type="SAM" id="MobiDB-lite"/>
    </source>
</evidence>
<dbReference type="InterPro" id="IPR038765">
    <property type="entry name" value="Papain-like_cys_pep_sf"/>
</dbReference>
<evidence type="ECO:0000313" key="5">
    <source>
        <dbReference type="Proteomes" id="UP000526501"/>
    </source>
</evidence>
<dbReference type="Pfam" id="PF01841">
    <property type="entry name" value="Transglut_core"/>
    <property type="match status" value="1"/>
</dbReference>